<organism evidence="1 2">
    <name type="scientific">Tilletiaria anomala (strain ATCC 24038 / CBS 436.72 / UBC 951)</name>
    <dbReference type="NCBI Taxonomy" id="1037660"/>
    <lineage>
        <taxon>Eukaryota</taxon>
        <taxon>Fungi</taxon>
        <taxon>Dikarya</taxon>
        <taxon>Basidiomycota</taxon>
        <taxon>Ustilaginomycotina</taxon>
        <taxon>Exobasidiomycetes</taxon>
        <taxon>Georgefischeriales</taxon>
        <taxon>Tilletiariaceae</taxon>
        <taxon>Tilletiaria</taxon>
    </lineage>
</organism>
<proteinExistence type="predicted"/>
<gene>
    <name evidence="1" type="ORF">K437DRAFT_15226</name>
</gene>
<evidence type="ECO:0000313" key="2">
    <source>
        <dbReference type="Proteomes" id="UP000027361"/>
    </source>
</evidence>
<dbReference type="GeneID" id="25261653"/>
<name>A0A066WNW1_TILAU</name>
<protein>
    <submittedName>
        <fullName evidence="1">Uncharacterized protein</fullName>
    </submittedName>
</protein>
<dbReference type="HOGENOM" id="CLU_1284068_0_0_1"/>
<sequence>MSTLPRSTSQCNIAGEIATPHSLPYPKSQTSAECGGDDEVCIIMNMYALRTSRLSFSEGGITSHQTTSSNSVCNGCHRLHSWAGWTLLASGAGEGDTIYACVAREQYTVHAFICTIVDCGMPTSFSINNRSCVPSMVLLICSCAVCQRGSKMGAVRLAARFQIDSRPQLKRIYMGPQPRLLLELASRSTVRMLLVPICSHLSLARPCRVAGCSAG</sequence>
<dbReference type="AlphaFoldDB" id="A0A066WNW1"/>
<dbReference type="InParanoid" id="A0A066WNW1"/>
<dbReference type="RefSeq" id="XP_013245131.1">
    <property type="nucleotide sequence ID" value="XM_013389677.1"/>
</dbReference>
<comment type="caution">
    <text evidence="1">The sequence shown here is derived from an EMBL/GenBank/DDBJ whole genome shotgun (WGS) entry which is preliminary data.</text>
</comment>
<keyword evidence="2" id="KW-1185">Reference proteome</keyword>
<evidence type="ECO:0000313" key="1">
    <source>
        <dbReference type="EMBL" id="KDN52295.1"/>
    </source>
</evidence>
<dbReference type="EMBL" id="JMSN01000011">
    <property type="protein sequence ID" value="KDN52295.1"/>
    <property type="molecule type" value="Genomic_DNA"/>
</dbReference>
<accession>A0A066WNW1</accession>
<dbReference type="Proteomes" id="UP000027361">
    <property type="component" value="Unassembled WGS sequence"/>
</dbReference>
<reference evidence="1 2" key="1">
    <citation type="submission" date="2014-05" db="EMBL/GenBank/DDBJ databases">
        <title>Draft genome sequence of a rare smut relative, Tilletiaria anomala UBC 951.</title>
        <authorList>
            <consortium name="DOE Joint Genome Institute"/>
            <person name="Toome M."/>
            <person name="Kuo A."/>
            <person name="Henrissat B."/>
            <person name="Lipzen A."/>
            <person name="Tritt A."/>
            <person name="Yoshinaga Y."/>
            <person name="Zane M."/>
            <person name="Barry K."/>
            <person name="Grigoriev I.V."/>
            <person name="Spatafora J.W."/>
            <person name="Aimea M.C."/>
        </authorList>
    </citation>
    <scope>NUCLEOTIDE SEQUENCE [LARGE SCALE GENOMIC DNA]</scope>
    <source>
        <strain evidence="1 2">UBC 951</strain>
    </source>
</reference>